<organism evidence="2">
    <name type="scientific">marine metagenome</name>
    <dbReference type="NCBI Taxonomy" id="408172"/>
    <lineage>
        <taxon>unclassified sequences</taxon>
        <taxon>metagenomes</taxon>
        <taxon>ecological metagenomes</taxon>
    </lineage>
</organism>
<evidence type="ECO:0000313" key="2">
    <source>
        <dbReference type="EMBL" id="SVB91352.1"/>
    </source>
</evidence>
<dbReference type="EMBL" id="UINC01063580">
    <property type="protein sequence ID" value="SVB91352.1"/>
    <property type="molecule type" value="Genomic_DNA"/>
</dbReference>
<feature type="non-terminal residue" evidence="2">
    <location>
        <position position="50"/>
    </location>
</feature>
<dbReference type="AlphaFoldDB" id="A0A382HW83"/>
<dbReference type="Gene3D" id="2.30.30.40">
    <property type="entry name" value="SH3 Domains"/>
    <property type="match status" value="1"/>
</dbReference>
<reference evidence="2" key="1">
    <citation type="submission" date="2018-05" db="EMBL/GenBank/DDBJ databases">
        <authorList>
            <person name="Lanie J.A."/>
            <person name="Ng W.-L."/>
            <person name="Kazmierczak K.M."/>
            <person name="Andrzejewski T.M."/>
            <person name="Davidsen T.M."/>
            <person name="Wayne K.J."/>
            <person name="Tettelin H."/>
            <person name="Glass J.I."/>
            <person name="Rusch D."/>
            <person name="Podicherti R."/>
            <person name="Tsui H.-C.T."/>
            <person name="Winkler M.E."/>
        </authorList>
    </citation>
    <scope>NUCLEOTIDE SEQUENCE</scope>
</reference>
<feature type="domain" description="Bacterial dipeptidyl-peptidase SH3" evidence="1">
    <location>
        <begin position="13"/>
        <end position="46"/>
    </location>
</feature>
<gene>
    <name evidence="2" type="ORF">METZ01_LOCUS244206</name>
</gene>
<dbReference type="InterPro" id="IPR041382">
    <property type="entry name" value="SH3_16"/>
</dbReference>
<evidence type="ECO:0000259" key="1">
    <source>
        <dbReference type="Pfam" id="PF18348"/>
    </source>
</evidence>
<name>A0A382HW83_9ZZZZ</name>
<proteinExistence type="predicted"/>
<dbReference type="Pfam" id="PF18348">
    <property type="entry name" value="SH3_16"/>
    <property type="match status" value="1"/>
</dbReference>
<accession>A0A382HW83</accession>
<protein>
    <recommendedName>
        <fullName evidence="1">Bacterial dipeptidyl-peptidase SH3 domain-containing protein</fullName>
    </recommendedName>
</protein>
<sequence length="50" mass="5817">MSFFIINSCSADIYSEPTFNSDVITQALLGESCKILKKNKNWLFIQQWDK</sequence>